<evidence type="ECO:0000313" key="7">
    <source>
        <dbReference type="EMBL" id="KAF5383122.1"/>
    </source>
</evidence>
<dbReference type="InterPro" id="IPR001841">
    <property type="entry name" value="Znf_RING"/>
</dbReference>
<dbReference type="GO" id="GO:0061630">
    <property type="term" value="F:ubiquitin protein ligase activity"/>
    <property type="evidence" value="ECO:0007669"/>
    <property type="project" value="InterPro"/>
</dbReference>
<evidence type="ECO:0000256" key="1">
    <source>
        <dbReference type="ARBA" id="ARBA00022723"/>
    </source>
</evidence>
<evidence type="ECO:0000256" key="4">
    <source>
        <dbReference type="PROSITE-ProRule" id="PRU00175"/>
    </source>
</evidence>
<evidence type="ECO:0000256" key="2">
    <source>
        <dbReference type="ARBA" id="ARBA00022771"/>
    </source>
</evidence>
<evidence type="ECO:0000313" key="8">
    <source>
        <dbReference type="Proteomes" id="UP000565441"/>
    </source>
</evidence>
<evidence type="ECO:0000256" key="3">
    <source>
        <dbReference type="ARBA" id="ARBA00022833"/>
    </source>
</evidence>
<feature type="compositionally biased region" description="Acidic residues" evidence="5">
    <location>
        <begin position="118"/>
        <end position="136"/>
    </location>
</feature>
<dbReference type="GO" id="GO:0140082">
    <property type="term" value="F:SUMO-ubiquitin ligase activity"/>
    <property type="evidence" value="ECO:0007669"/>
    <property type="project" value="TreeGrafter"/>
</dbReference>
<comment type="caution">
    <text evidence="7">The sequence shown here is derived from an EMBL/GenBank/DDBJ whole genome shotgun (WGS) entry which is preliminary data.</text>
</comment>
<sequence>MPDVQYSTESYCAICDEYFESVEDRSEHVADSPDHPRCNTCCSRFLNGNALRNHYVYSRFHHYCVSCDVSFDTAAGLRMHIEHAAVHGDDSDDEDDSSFSSPKLVEGQEDYLGRLMYPDEDSDDEAHDEYSDDDDSWEHYDDCDFEDEEDLGDVVTDDIAQIMEEEEEENEDGIPADKFACPICDLSPKTTCSTPCGHLFCGPCIRMAYDIQGSCPVCDEVGSVQQLRKLYISV</sequence>
<accession>A0A8H5M713</accession>
<dbReference type="SUPFAM" id="SSF57850">
    <property type="entry name" value="RING/U-box"/>
    <property type="match status" value="1"/>
</dbReference>
<dbReference type="OrthoDB" id="6270329at2759"/>
<dbReference type="GO" id="GO:0008270">
    <property type="term" value="F:zinc ion binding"/>
    <property type="evidence" value="ECO:0007669"/>
    <property type="project" value="UniProtKB-KW"/>
</dbReference>
<name>A0A8H5M713_9AGAR</name>
<dbReference type="InterPro" id="IPR017907">
    <property type="entry name" value="Znf_RING_CS"/>
</dbReference>
<evidence type="ECO:0000259" key="6">
    <source>
        <dbReference type="PROSITE" id="PS50089"/>
    </source>
</evidence>
<keyword evidence="8" id="KW-1185">Reference proteome</keyword>
<dbReference type="Proteomes" id="UP000565441">
    <property type="component" value="Unassembled WGS sequence"/>
</dbReference>
<feature type="region of interest" description="Disordered" evidence="5">
    <location>
        <begin position="115"/>
        <end position="138"/>
    </location>
</feature>
<dbReference type="Pfam" id="PF00097">
    <property type="entry name" value="zf-C3HC4"/>
    <property type="match status" value="1"/>
</dbReference>
<gene>
    <name evidence="7" type="ORF">D9615_005055</name>
</gene>
<protein>
    <recommendedName>
        <fullName evidence="6">RING-type domain-containing protein</fullName>
    </recommendedName>
</protein>
<dbReference type="AlphaFoldDB" id="A0A8H5M713"/>
<dbReference type="InterPro" id="IPR049627">
    <property type="entry name" value="SLX8"/>
</dbReference>
<dbReference type="SMART" id="SM00184">
    <property type="entry name" value="RING"/>
    <property type="match status" value="1"/>
</dbReference>
<dbReference type="GO" id="GO:0032183">
    <property type="term" value="F:SUMO binding"/>
    <property type="evidence" value="ECO:0007669"/>
    <property type="project" value="TreeGrafter"/>
</dbReference>
<keyword evidence="2 4" id="KW-0863">Zinc-finger</keyword>
<dbReference type="InterPro" id="IPR018957">
    <property type="entry name" value="Znf_C3HC4_RING-type"/>
</dbReference>
<dbReference type="InterPro" id="IPR013083">
    <property type="entry name" value="Znf_RING/FYVE/PHD"/>
</dbReference>
<proteinExistence type="predicted"/>
<evidence type="ECO:0000256" key="5">
    <source>
        <dbReference type="SAM" id="MobiDB-lite"/>
    </source>
</evidence>
<organism evidence="7 8">
    <name type="scientific">Tricholomella constricta</name>
    <dbReference type="NCBI Taxonomy" id="117010"/>
    <lineage>
        <taxon>Eukaryota</taxon>
        <taxon>Fungi</taxon>
        <taxon>Dikarya</taxon>
        <taxon>Basidiomycota</taxon>
        <taxon>Agaricomycotina</taxon>
        <taxon>Agaricomycetes</taxon>
        <taxon>Agaricomycetidae</taxon>
        <taxon>Agaricales</taxon>
        <taxon>Tricholomatineae</taxon>
        <taxon>Lyophyllaceae</taxon>
        <taxon>Tricholomella</taxon>
    </lineage>
</organism>
<dbReference type="PROSITE" id="PS50089">
    <property type="entry name" value="ZF_RING_2"/>
    <property type="match status" value="1"/>
</dbReference>
<keyword evidence="1" id="KW-0479">Metal-binding</keyword>
<dbReference type="PANTHER" id="PTHR47094:SF1">
    <property type="entry name" value="RING-TYPE E3 UBIQUITIN TRANSFERASE"/>
    <property type="match status" value="1"/>
</dbReference>
<dbReference type="EMBL" id="JAACJP010000007">
    <property type="protein sequence ID" value="KAF5383122.1"/>
    <property type="molecule type" value="Genomic_DNA"/>
</dbReference>
<dbReference type="PROSITE" id="PS00518">
    <property type="entry name" value="ZF_RING_1"/>
    <property type="match status" value="1"/>
</dbReference>
<feature type="domain" description="RING-type" evidence="6">
    <location>
        <begin position="181"/>
        <end position="219"/>
    </location>
</feature>
<dbReference type="PANTHER" id="PTHR47094">
    <property type="entry name" value="ELFLESS, ISOFORM B"/>
    <property type="match status" value="1"/>
</dbReference>
<dbReference type="GO" id="GO:0033768">
    <property type="term" value="C:SUMO-targeted ubiquitin ligase complex"/>
    <property type="evidence" value="ECO:0007669"/>
    <property type="project" value="TreeGrafter"/>
</dbReference>
<reference evidence="7 8" key="1">
    <citation type="journal article" date="2020" name="ISME J.">
        <title>Uncovering the hidden diversity of litter-decomposition mechanisms in mushroom-forming fungi.</title>
        <authorList>
            <person name="Floudas D."/>
            <person name="Bentzer J."/>
            <person name="Ahren D."/>
            <person name="Johansson T."/>
            <person name="Persson P."/>
            <person name="Tunlid A."/>
        </authorList>
    </citation>
    <scope>NUCLEOTIDE SEQUENCE [LARGE SCALE GENOMIC DNA]</scope>
    <source>
        <strain evidence="7 8">CBS 661.87</strain>
    </source>
</reference>
<dbReference type="GO" id="GO:0006511">
    <property type="term" value="P:ubiquitin-dependent protein catabolic process"/>
    <property type="evidence" value="ECO:0007669"/>
    <property type="project" value="TreeGrafter"/>
</dbReference>
<dbReference type="Gene3D" id="3.30.40.10">
    <property type="entry name" value="Zinc/RING finger domain, C3HC4 (zinc finger)"/>
    <property type="match status" value="1"/>
</dbReference>
<keyword evidence="3" id="KW-0862">Zinc</keyword>